<keyword evidence="3" id="KW-1185">Reference proteome</keyword>
<reference evidence="2" key="2">
    <citation type="submission" date="2017-05" db="UniProtKB">
        <authorList>
            <consortium name="EnsemblMetazoa"/>
        </authorList>
    </citation>
    <scope>IDENTIFICATION</scope>
</reference>
<feature type="compositionally biased region" description="Acidic residues" evidence="1">
    <location>
        <begin position="201"/>
        <end position="212"/>
    </location>
</feature>
<feature type="region of interest" description="Disordered" evidence="1">
    <location>
        <begin position="26"/>
        <end position="219"/>
    </location>
</feature>
<sequence length="219" mass="23701">MSDSAAQLKREGTMAVTAQEGKEFLEAQGMTVTDDDVKTRAQKEALEQITSETNGDTNNTEQETANGDDQPTDEASEKPKLARDSTMAVTANEGAQLLGGEELEKTRGQTAAAAAATKEDEGEESDAAKLKRTTTMAQTTEDSQHILGNEEYGKTRSQTRKFSESEEKKPAVKRTSTMAQTAKEGEEFLARENKRAKGEEDGAQEEGGDEEQKEVAAED</sequence>
<evidence type="ECO:0000313" key="3">
    <source>
        <dbReference type="Proteomes" id="UP000007879"/>
    </source>
</evidence>
<dbReference type="AlphaFoldDB" id="A0A1X7UEL0"/>
<name>A0A1X7UEL0_AMPQE</name>
<accession>A0A1X7UEL0</accession>
<organism evidence="2">
    <name type="scientific">Amphimedon queenslandica</name>
    <name type="common">Sponge</name>
    <dbReference type="NCBI Taxonomy" id="400682"/>
    <lineage>
        <taxon>Eukaryota</taxon>
        <taxon>Metazoa</taxon>
        <taxon>Porifera</taxon>
        <taxon>Demospongiae</taxon>
        <taxon>Heteroscleromorpha</taxon>
        <taxon>Haplosclerida</taxon>
        <taxon>Niphatidae</taxon>
        <taxon>Amphimedon</taxon>
    </lineage>
</organism>
<dbReference type="KEGG" id="aqu:100633773"/>
<dbReference type="OMA" id="KREGTMA"/>
<feature type="compositionally biased region" description="Basic and acidic residues" evidence="1">
    <location>
        <begin position="35"/>
        <end position="46"/>
    </location>
</feature>
<dbReference type="InParanoid" id="A0A1X7UEL0"/>
<dbReference type="OrthoDB" id="5974215at2759"/>
<protein>
    <submittedName>
        <fullName evidence="2">Uncharacterized protein</fullName>
    </submittedName>
</protein>
<proteinExistence type="predicted"/>
<reference evidence="3" key="1">
    <citation type="journal article" date="2010" name="Nature">
        <title>The Amphimedon queenslandica genome and the evolution of animal complexity.</title>
        <authorList>
            <person name="Srivastava M."/>
            <person name="Simakov O."/>
            <person name="Chapman J."/>
            <person name="Fahey B."/>
            <person name="Gauthier M.E."/>
            <person name="Mitros T."/>
            <person name="Richards G.S."/>
            <person name="Conaco C."/>
            <person name="Dacre M."/>
            <person name="Hellsten U."/>
            <person name="Larroux C."/>
            <person name="Putnam N.H."/>
            <person name="Stanke M."/>
            <person name="Adamska M."/>
            <person name="Darling A."/>
            <person name="Degnan S.M."/>
            <person name="Oakley T.H."/>
            <person name="Plachetzki D.C."/>
            <person name="Zhai Y."/>
            <person name="Adamski M."/>
            <person name="Calcino A."/>
            <person name="Cummins S.F."/>
            <person name="Goodstein D.M."/>
            <person name="Harris C."/>
            <person name="Jackson D.J."/>
            <person name="Leys S.P."/>
            <person name="Shu S."/>
            <person name="Woodcroft B.J."/>
            <person name="Vervoort M."/>
            <person name="Kosik K.S."/>
            <person name="Manning G."/>
            <person name="Degnan B.M."/>
            <person name="Rokhsar D.S."/>
        </authorList>
    </citation>
    <scope>NUCLEOTIDE SEQUENCE [LARGE SCALE GENOMIC DNA]</scope>
</reference>
<evidence type="ECO:0000313" key="2">
    <source>
        <dbReference type="EnsemblMetazoa" id="Aqu2.1.25926_001"/>
    </source>
</evidence>
<gene>
    <name evidence="2" type="primary">100633773</name>
</gene>
<feature type="region of interest" description="Disordered" evidence="1">
    <location>
        <begin position="1"/>
        <end position="20"/>
    </location>
</feature>
<feature type="compositionally biased region" description="Basic and acidic residues" evidence="1">
    <location>
        <begin position="183"/>
        <end position="200"/>
    </location>
</feature>
<evidence type="ECO:0000256" key="1">
    <source>
        <dbReference type="SAM" id="MobiDB-lite"/>
    </source>
</evidence>
<feature type="compositionally biased region" description="Basic and acidic residues" evidence="1">
    <location>
        <begin position="161"/>
        <end position="170"/>
    </location>
</feature>
<feature type="compositionally biased region" description="Polar residues" evidence="1">
    <location>
        <begin position="48"/>
        <end position="69"/>
    </location>
</feature>
<dbReference type="Proteomes" id="UP000007879">
    <property type="component" value="Unassembled WGS sequence"/>
</dbReference>
<dbReference type="eggNOG" id="ENOG502S5NI">
    <property type="taxonomic scope" value="Eukaryota"/>
</dbReference>
<dbReference type="EnsemblMetazoa" id="Aqu2.1.25926_001">
    <property type="protein sequence ID" value="Aqu2.1.25926_001"/>
    <property type="gene ID" value="Aqu2.1.25926"/>
</dbReference>
<dbReference type="EnsemblMetazoa" id="XM_003388211.3">
    <property type="protein sequence ID" value="XP_003388259.1"/>
    <property type="gene ID" value="LOC100633773"/>
</dbReference>